<dbReference type="WBParaSite" id="SCUD_0000173001-mRNA-1">
    <property type="protein sequence ID" value="SCUD_0000173001-mRNA-1"/>
    <property type="gene ID" value="SCUD_0000173001"/>
</dbReference>
<evidence type="ECO:0000256" key="1">
    <source>
        <dbReference type="SAM" id="Phobius"/>
    </source>
</evidence>
<accession>A0A183JGB0</accession>
<evidence type="ECO:0000313" key="3">
    <source>
        <dbReference type="Proteomes" id="UP000279833"/>
    </source>
</evidence>
<evidence type="ECO:0000313" key="2">
    <source>
        <dbReference type="EMBL" id="VDO69536.1"/>
    </source>
</evidence>
<evidence type="ECO:0000313" key="4">
    <source>
        <dbReference type="WBParaSite" id="SCUD_0000173001-mRNA-1"/>
    </source>
</evidence>
<dbReference type="STRING" id="6186.A0A183JGB0"/>
<organism evidence="4">
    <name type="scientific">Schistosoma curassoni</name>
    <dbReference type="NCBI Taxonomy" id="6186"/>
    <lineage>
        <taxon>Eukaryota</taxon>
        <taxon>Metazoa</taxon>
        <taxon>Spiralia</taxon>
        <taxon>Lophotrochozoa</taxon>
        <taxon>Platyhelminthes</taxon>
        <taxon>Trematoda</taxon>
        <taxon>Digenea</taxon>
        <taxon>Strigeidida</taxon>
        <taxon>Schistosomatoidea</taxon>
        <taxon>Schistosomatidae</taxon>
        <taxon>Schistosoma</taxon>
    </lineage>
</organism>
<dbReference type="EMBL" id="UZAK01001471">
    <property type="protein sequence ID" value="VDO69536.1"/>
    <property type="molecule type" value="Genomic_DNA"/>
</dbReference>
<keyword evidence="1" id="KW-0812">Transmembrane</keyword>
<reference evidence="4" key="1">
    <citation type="submission" date="2016-06" db="UniProtKB">
        <authorList>
            <consortium name="WormBaseParasite"/>
        </authorList>
    </citation>
    <scope>IDENTIFICATION</scope>
</reference>
<sequence>MVESKLEVPHDLCLTDCLDFRIAFASRVEVPCMPNPLLNFDLIINPNQTLPTVCLGVSSTPDPLVYKLHLVNLNENSNSSWYTNPCRCKFYIINMRKIYLIEIMYIIHIIQLHLTNTFIPGIVEKYEFLRFFMNF</sequence>
<keyword evidence="1" id="KW-0472">Membrane</keyword>
<proteinExistence type="predicted"/>
<protein>
    <submittedName>
        <fullName evidence="2 4">Uncharacterized protein</fullName>
    </submittedName>
</protein>
<gene>
    <name evidence="2" type="ORF">SCUD_LOCUS1731</name>
</gene>
<dbReference type="Proteomes" id="UP000279833">
    <property type="component" value="Unassembled WGS sequence"/>
</dbReference>
<keyword evidence="1" id="KW-1133">Transmembrane helix</keyword>
<feature type="transmembrane region" description="Helical" evidence="1">
    <location>
        <begin position="99"/>
        <end position="123"/>
    </location>
</feature>
<keyword evidence="3" id="KW-1185">Reference proteome</keyword>
<reference evidence="2 3" key="2">
    <citation type="submission" date="2018-11" db="EMBL/GenBank/DDBJ databases">
        <authorList>
            <consortium name="Pathogen Informatics"/>
        </authorList>
    </citation>
    <scope>NUCLEOTIDE SEQUENCE [LARGE SCALE GENOMIC DNA]</scope>
    <source>
        <strain evidence="2">Dakar</strain>
        <strain evidence="3">Dakar, Senegal</strain>
    </source>
</reference>
<name>A0A183JGB0_9TREM</name>
<dbReference type="AlphaFoldDB" id="A0A183JGB0"/>